<evidence type="ECO:0000313" key="1">
    <source>
        <dbReference type="EMBL" id="XDQ46654.1"/>
    </source>
</evidence>
<dbReference type="Gene3D" id="3.10.450.50">
    <property type="match status" value="1"/>
</dbReference>
<dbReference type="RefSeq" id="WP_369225670.1">
    <property type="nucleotide sequence ID" value="NZ_CP163441.1"/>
</dbReference>
<name>A0AB39R0S5_9ACTN</name>
<reference evidence="1" key="1">
    <citation type="submission" date="2024-07" db="EMBL/GenBank/DDBJ databases">
        <authorList>
            <person name="Yu S.T."/>
        </authorList>
    </citation>
    <scope>NUCLEOTIDE SEQUENCE</scope>
    <source>
        <strain evidence="1">R39</strain>
    </source>
</reference>
<dbReference type="AlphaFoldDB" id="A0AB39R0S5"/>
<organism evidence="1">
    <name type="scientific">Streptomyces sp. R39</name>
    <dbReference type="NCBI Taxonomy" id="3238631"/>
    <lineage>
        <taxon>Bacteria</taxon>
        <taxon>Bacillati</taxon>
        <taxon>Actinomycetota</taxon>
        <taxon>Actinomycetes</taxon>
        <taxon>Kitasatosporales</taxon>
        <taxon>Streptomycetaceae</taxon>
        <taxon>Streptomyces</taxon>
    </lineage>
</organism>
<proteinExistence type="predicted"/>
<dbReference type="InterPro" id="IPR032710">
    <property type="entry name" value="NTF2-like_dom_sf"/>
</dbReference>
<protein>
    <submittedName>
        <fullName evidence="1">Nuclear transport factor 2 family protein</fullName>
    </submittedName>
</protein>
<accession>A0AB39R0S5</accession>
<sequence>MTWAASRPAPARHSQGVPARLTESAVVRLAEDWFAALDRRAPVADLLPLLVRRGLVLHLPEGVFREREGFRRWYAAASRGPAGGVHTLASVDVRLNDGPSAEIRLGVGRRGRRRAGLARRRAPVHDVQQIWTVVREEGAVRIRTCSVTGLSARPQTPA</sequence>
<dbReference type="EMBL" id="CP163441">
    <property type="protein sequence ID" value="XDQ46654.1"/>
    <property type="molecule type" value="Genomic_DNA"/>
</dbReference>
<dbReference type="SUPFAM" id="SSF54427">
    <property type="entry name" value="NTF2-like"/>
    <property type="match status" value="1"/>
</dbReference>
<gene>
    <name evidence="1" type="ORF">AB5J52_32780</name>
</gene>